<accession>A0A7G6TVN8</accession>
<evidence type="ECO:0000313" key="2">
    <source>
        <dbReference type="EMBL" id="QND70820.1"/>
    </source>
</evidence>
<dbReference type="Proteomes" id="UP000515291">
    <property type="component" value="Chromosome"/>
</dbReference>
<dbReference type="RefSeq" id="WP_184516008.1">
    <property type="nucleotide sequence ID" value="NZ_CP050292.1"/>
</dbReference>
<proteinExistence type="predicted"/>
<evidence type="ECO:0008006" key="4">
    <source>
        <dbReference type="Google" id="ProtNLM"/>
    </source>
</evidence>
<evidence type="ECO:0000256" key="1">
    <source>
        <dbReference type="SAM" id="SignalP"/>
    </source>
</evidence>
<organism evidence="2 3">
    <name type="scientific">Tardiphaga robiniae</name>
    <dbReference type="NCBI Taxonomy" id="943830"/>
    <lineage>
        <taxon>Bacteria</taxon>
        <taxon>Pseudomonadati</taxon>
        <taxon>Pseudomonadota</taxon>
        <taxon>Alphaproteobacteria</taxon>
        <taxon>Hyphomicrobiales</taxon>
        <taxon>Nitrobacteraceae</taxon>
        <taxon>Tardiphaga</taxon>
    </lineage>
</organism>
<dbReference type="EMBL" id="CP050292">
    <property type="protein sequence ID" value="QND70820.1"/>
    <property type="molecule type" value="Genomic_DNA"/>
</dbReference>
<name>A0A7G6TVN8_9BRAD</name>
<keyword evidence="1" id="KW-0732">Signal</keyword>
<evidence type="ECO:0000313" key="3">
    <source>
        <dbReference type="Proteomes" id="UP000515291"/>
    </source>
</evidence>
<reference evidence="3" key="1">
    <citation type="journal article" date="2020" name="Mol. Plant Microbe">
        <title>Rhizobial microsymbionts of the narrowly endemic Oxytropis species growing in Kamchatka are characterized by significant genetic diversity and possess a set of genes that are associated with T3SS and T6SS secretion systems and can affect the development of symbiosis.</title>
        <authorList>
            <person name="Safronova V."/>
            <person name="Guro P."/>
            <person name="Sazanova A."/>
            <person name="Kuznetsova I."/>
            <person name="Belimov A."/>
            <person name="Yakubov V."/>
            <person name="Chirak E."/>
            <person name="Afonin A."/>
            <person name="Gogolev Y."/>
            <person name="Andronov E."/>
            <person name="Tikhonovich I."/>
        </authorList>
    </citation>
    <scope>NUCLEOTIDE SEQUENCE [LARGE SCALE GENOMIC DNA]</scope>
    <source>
        <strain evidence="3">581</strain>
    </source>
</reference>
<dbReference type="PROSITE" id="PS51257">
    <property type="entry name" value="PROKAR_LIPOPROTEIN"/>
    <property type="match status" value="1"/>
</dbReference>
<gene>
    <name evidence="2" type="ORF">HB776_05905</name>
</gene>
<dbReference type="KEGG" id="trb:HB776_05905"/>
<feature type="chain" id="PRO_5028844532" description="Lipoprotein" evidence="1">
    <location>
        <begin position="18"/>
        <end position="147"/>
    </location>
</feature>
<dbReference type="AlphaFoldDB" id="A0A7G6TVN8"/>
<protein>
    <recommendedName>
        <fullName evidence="4">Lipoprotein</fullName>
    </recommendedName>
</protein>
<feature type="signal peptide" evidence="1">
    <location>
        <begin position="1"/>
        <end position="17"/>
    </location>
</feature>
<sequence length="147" mass="15510">MKRIYIVAACFSLGGCAGLQFNPVPMPDALTYNEPVPYYQVTRNGDCTVSGAVVSLPGLERSVAFRNGYGSADLSVNLQNGMITSVNQKTDSKVPETLTAISSLAGVAAKGLVAGDAAKPICPPSAKLYRIVNGRPDLRDSINLSRF</sequence>